<dbReference type="GO" id="GO:0043161">
    <property type="term" value="P:proteasome-mediated ubiquitin-dependent protein catabolic process"/>
    <property type="evidence" value="ECO:0007669"/>
    <property type="project" value="TreeGrafter"/>
</dbReference>
<name>A0A1Q3G3Z4_CULTA</name>
<sequence>MISEMYNTVFNKARLSGIRVVPENAPSLYQECVKAFVAEVNRTNKNGKRISELQFLPTAALVNIFEEICKYPSLRGVLRQELSDPVLFMRIFTGHSSHQLTVDRCLREASLSGKPVLPDLSKNYCDMVRNDPLAVGSPLYMSRILGALKLGTFLHEAGWARSSVDVLSIAKDMISSIEDNRFHDQLKRECMQQLLRAQTSCMATEEADRTCDTLLALIEDVTDVDVLVKSFLQVANHHYIAERVDQCHEWALKTMSLITDSTPMDDVIEVLQLEALFCFSKQRYDLGNMLISQAIHRARSHYGNPHRRYADVLQTYGQCLLQMNAISDAISTFVELLDVTTQLYGRLTPHVPVIQGHIAVGLYLKSQTSGRFDMALQHIEDAITMAHQLTPANRQVTEHLATIRALVLKGHDDALAATKECKPTKAANYQRFSFSEIREKYFELDASFEAMAC</sequence>
<dbReference type="InterPro" id="IPR011990">
    <property type="entry name" value="TPR-like_helical_dom_sf"/>
</dbReference>
<dbReference type="PANTHER" id="PTHR46575:SF1">
    <property type="entry name" value="AMYLOID PROTEIN-BINDING PROTEIN 2"/>
    <property type="match status" value="1"/>
</dbReference>
<dbReference type="GO" id="GO:1990756">
    <property type="term" value="F:ubiquitin-like ligase-substrate adaptor activity"/>
    <property type="evidence" value="ECO:0007669"/>
    <property type="project" value="TreeGrafter"/>
</dbReference>
<dbReference type="GO" id="GO:0031462">
    <property type="term" value="C:Cul2-RING ubiquitin ligase complex"/>
    <property type="evidence" value="ECO:0007669"/>
    <property type="project" value="TreeGrafter"/>
</dbReference>
<dbReference type="PANTHER" id="PTHR46575">
    <property type="entry name" value="AMYLOID PROTEIN-BINDING PROTEIN 2"/>
    <property type="match status" value="1"/>
</dbReference>
<dbReference type="InterPro" id="IPR042476">
    <property type="entry name" value="APPBP2"/>
</dbReference>
<evidence type="ECO:0000313" key="1">
    <source>
        <dbReference type="EMBL" id="JAV34486.1"/>
    </source>
</evidence>
<proteinExistence type="predicted"/>
<dbReference type="SUPFAM" id="SSF48452">
    <property type="entry name" value="TPR-like"/>
    <property type="match status" value="1"/>
</dbReference>
<accession>A0A1Q3G3Z4</accession>
<dbReference type="GO" id="GO:0006886">
    <property type="term" value="P:intracellular protein transport"/>
    <property type="evidence" value="ECO:0007669"/>
    <property type="project" value="InterPro"/>
</dbReference>
<protein>
    <recommendedName>
        <fullName evidence="2">Kinesin light chain</fullName>
    </recommendedName>
</protein>
<organism evidence="1">
    <name type="scientific">Culex tarsalis</name>
    <name type="common">Encephalitis mosquito</name>
    <dbReference type="NCBI Taxonomy" id="7177"/>
    <lineage>
        <taxon>Eukaryota</taxon>
        <taxon>Metazoa</taxon>
        <taxon>Ecdysozoa</taxon>
        <taxon>Arthropoda</taxon>
        <taxon>Hexapoda</taxon>
        <taxon>Insecta</taxon>
        <taxon>Pterygota</taxon>
        <taxon>Neoptera</taxon>
        <taxon>Endopterygota</taxon>
        <taxon>Diptera</taxon>
        <taxon>Nematocera</taxon>
        <taxon>Culicoidea</taxon>
        <taxon>Culicidae</taxon>
        <taxon>Culicinae</taxon>
        <taxon>Culicini</taxon>
        <taxon>Culex</taxon>
        <taxon>Culex</taxon>
    </lineage>
</organism>
<dbReference type="AlphaFoldDB" id="A0A1Q3G3Z4"/>
<reference evidence="1" key="1">
    <citation type="submission" date="2017-01" db="EMBL/GenBank/DDBJ databases">
        <title>A deep insight into the sialotranscriptome of adult male and female Cluex tarsalis mosquitoes.</title>
        <authorList>
            <person name="Ribeiro J.M."/>
            <person name="Moreira F."/>
            <person name="Bernard K.A."/>
            <person name="Calvo E."/>
        </authorList>
    </citation>
    <scope>NUCLEOTIDE SEQUENCE</scope>
    <source>
        <strain evidence="1">Kern County</strain>
        <tissue evidence="1">Salivary glands</tissue>
    </source>
</reference>
<evidence type="ECO:0008006" key="2">
    <source>
        <dbReference type="Google" id="ProtNLM"/>
    </source>
</evidence>
<dbReference type="EMBL" id="GFDL01000559">
    <property type="protein sequence ID" value="JAV34486.1"/>
    <property type="molecule type" value="Transcribed_RNA"/>
</dbReference>
<dbReference type="Gene3D" id="1.25.40.10">
    <property type="entry name" value="Tetratricopeptide repeat domain"/>
    <property type="match status" value="1"/>
</dbReference>